<evidence type="ECO:0000256" key="1">
    <source>
        <dbReference type="SAM" id="MobiDB-lite"/>
    </source>
</evidence>
<dbReference type="EMBL" id="KN830310">
    <property type="protein sequence ID" value="KIK72904.1"/>
    <property type="molecule type" value="Genomic_DNA"/>
</dbReference>
<feature type="non-terminal residue" evidence="2">
    <location>
        <position position="68"/>
    </location>
</feature>
<dbReference type="AlphaFoldDB" id="A0A0D0CZK8"/>
<dbReference type="InParanoid" id="A0A0D0CZK8"/>
<evidence type="ECO:0000313" key="2">
    <source>
        <dbReference type="EMBL" id="KIK72904.1"/>
    </source>
</evidence>
<dbReference type="HOGENOM" id="CLU_206873_1_0_1"/>
<reference evidence="3" key="2">
    <citation type="submission" date="2015-01" db="EMBL/GenBank/DDBJ databases">
        <title>Evolutionary Origins and Diversification of the Mycorrhizal Mutualists.</title>
        <authorList>
            <consortium name="DOE Joint Genome Institute"/>
            <consortium name="Mycorrhizal Genomics Consortium"/>
            <person name="Kohler A."/>
            <person name="Kuo A."/>
            <person name="Nagy L.G."/>
            <person name="Floudas D."/>
            <person name="Copeland A."/>
            <person name="Barry K.W."/>
            <person name="Cichocki N."/>
            <person name="Veneault-Fourrey C."/>
            <person name="LaButti K."/>
            <person name="Lindquist E.A."/>
            <person name="Lipzen A."/>
            <person name="Lundell T."/>
            <person name="Morin E."/>
            <person name="Murat C."/>
            <person name="Riley R."/>
            <person name="Ohm R."/>
            <person name="Sun H."/>
            <person name="Tunlid A."/>
            <person name="Henrissat B."/>
            <person name="Grigoriev I.V."/>
            <person name="Hibbett D.S."/>
            <person name="Martin F."/>
        </authorList>
    </citation>
    <scope>NUCLEOTIDE SEQUENCE [LARGE SCALE GENOMIC DNA]</scope>
    <source>
        <strain evidence="3">Ve08.2h10</strain>
    </source>
</reference>
<evidence type="ECO:0000313" key="3">
    <source>
        <dbReference type="Proteomes" id="UP000054538"/>
    </source>
</evidence>
<accession>A0A0D0CZK8</accession>
<feature type="region of interest" description="Disordered" evidence="1">
    <location>
        <begin position="1"/>
        <end position="45"/>
    </location>
</feature>
<gene>
    <name evidence="2" type="ORF">PAXRUDRAFT_836357</name>
</gene>
<dbReference type="Proteomes" id="UP000054538">
    <property type="component" value="Unassembled WGS sequence"/>
</dbReference>
<protein>
    <submittedName>
        <fullName evidence="2">Uncharacterized protein</fullName>
    </submittedName>
</protein>
<name>A0A0D0CZK8_9AGAM</name>
<sequence>MRCDESPHGFRAGAATPRSRESRGTNSGVAGKQRYKLQGHGKAEIQTPMFRKSGVGVPVPEFTVFCHV</sequence>
<keyword evidence="3" id="KW-1185">Reference proteome</keyword>
<reference evidence="2 3" key="1">
    <citation type="submission" date="2014-04" db="EMBL/GenBank/DDBJ databases">
        <authorList>
            <consortium name="DOE Joint Genome Institute"/>
            <person name="Kuo A."/>
            <person name="Kohler A."/>
            <person name="Jargeat P."/>
            <person name="Nagy L.G."/>
            <person name="Floudas D."/>
            <person name="Copeland A."/>
            <person name="Barry K.W."/>
            <person name="Cichocki N."/>
            <person name="Veneault-Fourrey C."/>
            <person name="LaButti K."/>
            <person name="Lindquist E.A."/>
            <person name="Lipzen A."/>
            <person name="Lundell T."/>
            <person name="Morin E."/>
            <person name="Murat C."/>
            <person name="Sun H."/>
            <person name="Tunlid A."/>
            <person name="Henrissat B."/>
            <person name="Grigoriev I.V."/>
            <person name="Hibbett D.S."/>
            <person name="Martin F."/>
            <person name="Nordberg H.P."/>
            <person name="Cantor M.N."/>
            <person name="Hua S.X."/>
        </authorList>
    </citation>
    <scope>NUCLEOTIDE SEQUENCE [LARGE SCALE GENOMIC DNA]</scope>
    <source>
        <strain evidence="2 3">Ve08.2h10</strain>
    </source>
</reference>
<proteinExistence type="predicted"/>
<organism evidence="2 3">
    <name type="scientific">Paxillus rubicundulus Ve08.2h10</name>
    <dbReference type="NCBI Taxonomy" id="930991"/>
    <lineage>
        <taxon>Eukaryota</taxon>
        <taxon>Fungi</taxon>
        <taxon>Dikarya</taxon>
        <taxon>Basidiomycota</taxon>
        <taxon>Agaricomycotina</taxon>
        <taxon>Agaricomycetes</taxon>
        <taxon>Agaricomycetidae</taxon>
        <taxon>Boletales</taxon>
        <taxon>Paxilineae</taxon>
        <taxon>Paxillaceae</taxon>
        <taxon>Paxillus</taxon>
    </lineage>
</organism>